<evidence type="ECO:0000256" key="4">
    <source>
        <dbReference type="ARBA" id="ARBA00022741"/>
    </source>
</evidence>
<dbReference type="InterPro" id="IPR011527">
    <property type="entry name" value="ABC1_TM_dom"/>
</dbReference>
<feature type="compositionally biased region" description="Basic and acidic residues" evidence="8">
    <location>
        <begin position="945"/>
        <end position="964"/>
    </location>
</feature>
<protein>
    <submittedName>
        <fullName evidence="12">SPOSA6832_01630-mRNA-1:cds</fullName>
    </submittedName>
</protein>
<evidence type="ECO:0000256" key="8">
    <source>
        <dbReference type="SAM" id="MobiDB-lite"/>
    </source>
</evidence>
<feature type="compositionally biased region" description="Acidic residues" evidence="8">
    <location>
        <begin position="933"/>
        <end position="944"/>
    </location>
</feature>
<dbReference type="InterPro" id="IPR050173">
    <property type="entry name" value="ABC_transporter_C-like"/>
</dbReference>
<dbReference type="SMART" id="SM00382">
    <property type="entry name" value="AAA"/>
    <property type="match status" value="2"/>
</dbReference>
<feature type="domain" description="ABC transporter" evidence="10">
    <location>
        <begin position="696"/>
        <end position="934"/>
    </location>
</feature>
<name>A0A0D6EJ78_SPOSA</name>
<dbReference type="Pfam" id="PF00005">
    <property type="entry name" value="ABC_tran"/>
    <property type="match status" value="2"/>
</dbReference>
<keyword evidence="4" id="KW-0547">Nucleotide-binding</keyword>
<feature type="compositionally biased region" description="Polar residues" evidence="8">
    <location>
        <begin position="222"/>
        <end position="232"/>
    </location>
</feature>
<feature type="transmembrane region" description="Helical" evidence="9">
    <location>
        <begin position="183"/>
        <end position="203"/>
    </location>
</feature>
<dbReference type="GO" id="GO:0016020">
    <property type="term" value="C:membrane"/>
    <property type="evidence" value="ECO:0007669"/>
    <property type="project" value="UniProtKB-SubCell"/>
</dbReference>
<feature type="compositionally biased region" description="Basic and acidic residues" evidence="8">
    <location>
        <begin position="404"/>
        <end position="433"/>
    </location>
</feature>
<gene>
    <name evidence="12" type="primary">SPOSA6832_01630</name>
</gene>
<dbReference type="PANTHER" id="PTHR24223:SF415">
    <property type="entry name" value="FI20190P1"/>
    <property type="match status" value="1"/>
</dbReference>
<dbReference type="OrthoDB" id="6500128at2759"/>
<organism evidence="12 13">
    <name type="scientific">Sporidiobolus salmonicolor</name>
    <name type="common">Yeast-like fungus</name>
    <name type="synonym">Sporobolomyces salmonicolor</name>
    <dbReference type="NCBI Taxonomy" id="5005"/>
    <lineage>
        <taxon>Eukaryota</taxon>
        <taxon>Fungi</taxon>
        <taxon>Dikarya</taxon>
        <taxon>Basidiomycota</taxon>
        <taxon>Pucciniomycotina</taxon>
        <taxon>Microbotryomycetes</taxon>
        <taxon>Sporidiobolales</taxon>
        <taxon>Sporidiobolaceae</taxon>
        <taxon>Sporobolomyces</taxon>
    </lineage>
</organism>
<evidence type="ECO:0000313" key="13">
    <source>
        <dbReference type="Proteomes" id="UP000243876"/>
    </source>
</evidence>
<evidence type="ECO:0000256" key="2">
    <source>
        <dbReference type="ARBA" id="ARBA00022448"/>
    </source>
</evidence>
<feature type="transmembrane region" description="Helical" evidence="9">
    <location>
        <begin position="118"/>
        <end position="139"/>
    </location>
</feature>
<dbReference type="InterPro" id="IPR027417">
    <property type="entry name" value="P-loop_NTPase"/>
</dbReference>
<dbReference type="Pfam" id="PF00664">
    <property type="entry name" value="ABC_membrane"/>
    <property type="match status" value="2"/>
</dbReference>
<evidence type="ECO:0000256" key="1">
    <source>
        <dbReference type="ARBA" id="ARBA00004370"/>
    </source>
</evidence>
<feature type="transmembrane region" description="Helical" evidence="9">
    <location>
        <begin position="569"/>
        <end position="589"/>
    </location>
</feature>
<dbReference type="InterPro" id="IPR036640">
    <property type="entry name" value="ABC1_TM_sf"/>
</dbReference>
<feature type="domain" description="ABC transporter" evidence="10">
    <location>
        <begin position="1395"/>
        <end position="1715"/>
    </location>
</feature>
<keyword evidence="5" id="KW-0067">ATP-binding</keyword>
<evidence type="ECO:0000256" key="6">
    <source>
        <dbReference type="ARBA" id="ARBA00022989"/>
    </source>
</evidence>
<dbReference type="CDD" id="cd18596">
    <property type="entry name" value="ABC_6TM_VMR1_D1_like"/>
    <property type="match status" value="1"/>
</dbReference>
<evidence type="ECO:0000313" key="12">
    <source>
        <dbReference type="EMBL" id="CEQ40039.1"/>
    </source>
</evidence>
<keyword evidence="6 9" id="KW-1133">Transmembrane helix</keyword>
<feature type="transmembrane region" description="Helical" evidence="9">
    <location>
        <begin position="1086"/>
        <end position="1112"/>
    </location>
</feature>
<dbReference type="CDD" id="cd18604">
    <property type="entry name" value="ABC_6TM_VMR1_D2_like"/>
    <property type="match status" value="1"/>
</dbReference>
<dbReference type="Proteomes" id="UP000243876">
    <property type="component" value="Unassembled WGS sequence"/>
</dbReference>
<feature type="transmembrane region" description="Helical" evidence="9">
    <location>
        <begin position="151"/>
        <end position="171"/>
    </location>
</feature>
<keyword evidence="2" id="KW-0813">Transport</keyword>
<dbReference type="GO" id="GO:0005524">
    <property type="term" value="F:ATP binding"/>
    <property type="evidence" value="ECO:0007669"/>
    <property type="project" value="UniProtKB-KW"/>
</dbReference>
<evidence type="ECO:0000256" key="5">
    <source>
        <dbReference type="ARBA" id="ARBA00022840"/>
    </source>
</evidence>
<dbReference type="SUPFAM" id="SSF52540">
    <property type="entry name" value="P-loop containing nucleoside triphosphate hydrolases"/>
    <property type="match status" value="2"/>
</dbReference>
<dbReference type="PROSITE" id="PS50929">
    <property type="entry name" value="ABC_TM1F"/>
    <property type="match status" value="2"/>
</dbReference>
<accession>A0A0D6EJ78</accession>
<feature type="region of interest" description="Disordered" evidence="8">
    <location>
        <begin position="214"/>
        <end position="242"/>
    </location>
</feature>
<sequence>MLACLLQDLPPRLLLALDAIAPLALLVLAFSLPRIAQLVFPKRWINAIANVVASPASHGTASRSTYSTSPAGSDDVRAQDKSVWTLMVIGAIEAVGWSAGTIWAAVETVQSRAGKEGWKATAGLAGIVLGWVMSILLLVQKRRISPCAAPLLQFSYYALHLVFLGLHVVSLGLHAPERPNLDLLFTTLHAIALAVALGTILSMPLSPNAHSHTDPSYAPLLSPTNVEPSSTPDSKETVHLPSPESEVTLGSWIIFSWIGPLIDLGKKKRLGYGDVWSLPYEMSLEGTRATSPGRKYKRLIPQIFFNNSQDLILSLTLGILSSFLSYCSPYFLKQILQSLSPPAAGEPYDPDLRKSAYVYGLLAFVAQLARAEVDLQQLWHERRAIIRTRGALMGQVYEKALKRRDPSGAVGDDKDKKEKKVGEKGKKAAEEGRGTSSTGKIVSLMGGDTNKIAMQLMTLSSLVTAPFELVIAIAFLYQLLGWTSIAGLSILAVSLPLNQMLVKRRIKLHRSMLSARDSRMEVINELFNAIRFVKYSANEDMWLDKVNERRETELGWLLKTRLNNLNLNILWNFTPDLVMLISFACFTLIRGQELTVPVAFTSLALFALVRGPMATLPMSITGLLQTYVCIQRLEQFFEETEVDSWVSALREETASSSSTSAFRSVGITNGTFRYNEEAKAGDDAARPTNGVGGALGVGQDSSGSQEPEFELKDISVAFPEGKLSLVVGPTGSGKSSLFLALLGEMTCLSGEIHLRKGTAGQDLDPLTGMYDGVAYAAQLPWLQHDSIKNVSAFLFDQHALERDSSISASLQNILFGSPYDRERYEQVIEACALKTDLQMFDAGDETDFPAGKRTVLLDDPLSAVDSHTARHLYRKCLKGPLLEARTVVLVTHHISLCLGGSDYLVRISDGRIAMQGAVADLDKSEITSELVVEDEEAANAEVEDDKEKEGKIGASDPKEVERAAAKTLAPPPTDTPAESYTSTRAPSPALDASSAAPKGTGKLVEEEARATGRVKWKVYALYLGAAGLWTWFAIVGLIFAGRAFRVADRWWFRLWGESNQLALSAFDAQPVDSLALPELPSASDHVGFFLAGYLVICLLNLALTILGILAAFNGSFKASRTLFTNSLTRVVHAPFRYFDQTPVGRILNRYSQDFSTIDTSLTDQIRMCLTHAFGFITNVAVIVIVSPRFVPAAILIIWGYVRYSLMVSSLCFPSVSDNNEPALPQYVKASRDLRRLESVARSPIFSKFGETLHGIVTCRAFGAERRFLAGLFEMVDKTLACSYANAMTNRFLLLRFDTLGAIAVGITTVLSLVAGASPGLAALAITSAQSLVHGVNWRSTSTVRVSFSGFALCSLTASLSAVERVTDLLSTPQEPPQIIEGKRPPANWPSSVGGISVENLTITYAPALPPVIKNLSAEFPPRSKIGLVGRTGSGKSTLATALLRFVDPSEGRIVIDGIDISMIGLHDLRSAITLIPQEAVREASDEKRSRSPTNLDPFDQHTDAECLEVLERVGLSSAASLAPTPSAGPSRAESPVPPENENEHLSVSQQTVDGSDSAATKVNAATTTGRLSVTLTTPVSAGGHNFSDESTASVDFETDENVRLFFALSRANPALAHHLTVFQIQHTIREEFSDSLVVTIAHRLRTIIGPSLLVCHIRVITILWVKERLLRPLPSRLWDKNYDKVLVLDKGEVAEFDTPLDLLRNEKGIFRSMCEQAAEWPELKRMVGLQDDA</sequence>
<evidence type="ECO:0000259" key="11">
    <source>
        <dbReference type="PROSITE" id="PS50929"/>
    </source>
</evidence>
<feature type="region of interest" description="Disordered" evidence="8">
    <location>
        <begin position="404"/>
        <end position="440"/>
    </location>
</feature>
<evidence type="ECO:0000259" key="10">
    <source>
        <dbReference type="PROSITE" id="PS50893"/>
    </source>
</evidence>
<keyword evidence="7 9" id="KW-0472">Membrane</keyword>
<feature type="domain" description="ABC transmembrane type-1" evidence="11">
    <location>
        <begin position="1071"/>
        <end position="1337"/>
    </location>
</feature>
<feature type="transmembrane region" description="Helical" evidence="9">
    <location>
        <begin position="1019"/>
        <end position="1044"/>
    </location>
</feature>
<feature type="domain" description="ABC transmembrane type-1" evidence="11">
    <location>
        <begin position="312"/>
        <end position="625"/>
    </location>
</feature>
<feature type="transmembrane region" description="Helical" evidence="9">
    <location>
        <begin position="12"/>
        <end position="33"/>
    </location>
</feature>
<feature type="region of interest" description="Disordered" evidence="8">
    <location>
        <begin position="1519"/>
        <end position="1558"/>
    </location>
</feature>
<dbReference type="Gene3D" id="3.40.50.300">
    <property type="entry name" value="P-loop containing nucleotide triphosphate hydrolases"/>
    <property type="match status" value="3"/>
</dbReference>
<dbReference type="SUPFAM" id="SSF90123">
    <property type="entry name" value="ABC transporter transmembrane region"/>
    <property type="match status" value="2"/>
</dbReference>
<evidence type="ECO:0000256" key="9">
    <source>
        <dbReference type="SAM" id="Phobius"/>
    </source>
</evidence>
<feature type="transmembrane region" description="Helical" evidence="9">
    <location>
        <begin position="482"/>
        <end position="502"/>
    </location>
</feature>
<dbReference type="InterPro" id="IPR003593">
    <property type="entry name" value="AAA+_ATPase"/>
</dbReference>
<reference evidence="13" key="1">
    <citation type="submission" date="2015-02" db="EMBL/GenBank/DDBJ databases">
        <authorList>
            <person name="Gon?alves P."/>
        </authorList>
    </citation>
    <scope>NUCLEOTIDE SEQUENCE [LARGE SCALE GENOMIC DNA]</scope>
</reference>
<dbReference type="GO" id="GO:0016887">
    <property type="term" value="F:ATP hydrolysis activity"/>
    <property type="evidence" value="ECO:0007669"/>
    <property type="project" value="InterPro"/>
</dbReference>
<keyword evidence="13" id="KW-1185">Reference proteome</keyword>
<feature type="compositionally biased region" description="Polar residues" evidence="8">
    <location>
        <begin position="1545"/>
        <end position="1558"/>
    </location>
</feature>
<feature type="transmembrane region" description="Helical" evidence="9">
    <location>
        <begin position="1175"/>
        <end position="1201"/>
    </location>
</feature>
<keyword evidence="3 9" id="KW-0812">Transmembrane</keyword>
<feature type="compositionally biased region" description="Low complexity" evidence="8">
    <location>
        <begin position="1519"/>
        <end position="1530"/>
    </location>
</feature>
<feature type="compositionally biased region" description="Low complexity" evidence="8">
    <location>
        <begin position="985"/>
        <end position="997"/>
    </location>
</feature>
<evidence type="ECO:0000256" key="3">
    <source>
        <dbReference type="ARBA" id="ARBA00022692"/>
    </source>
</evidence>
<comment type="subcellular location">
    <subcellularLocation>
        <location evidence="1">Membrane</location>
    </subcellularLocation>
</comment>
<proteinExistence type="predicted"/>
<dbReference type="EMBL" id="CENE01000005">
    <property type="protein sequence ID" value="CEQ40039.1"/>
    <property type="molecule type" value="Genomic_DNA"/>
</dbReference>
<feature type="region of interest" description="Disordered" evidence="8">
    <location>
        <begin position="933"/>
        <end position="1003"/>
    </location>
</feature>
<dbReference type="Gene3D" id="1.20.1560.10">
    <property type="entry name" value="ABC transporter type 1, transmembrane domain"/>
    <property type="match status" value="2"/>
</dbReference>
<feature type="transmembrane region" description="Helical" evidence="9">
    <location>
        <begin position="456"/>
        <end position="476"/>
    </location>
</feature>
<dbReference type="InterPro" id="IPR003439">
    <property type="entry name" value="ABC_transporter-like_ATP-bd"/>
</dbReference>
<evidence type="ECO:0000256" key="7">
    <source>
        <dbReference type="ARBA" id="ARBA00023136"/>
    </source>
</evidence>
<dbReference type="PANTHER" id="PTHR24223">
    <property type="entry name" value="ATP-BINDING CASSETTE SUB-FAMILY C"/>
    <property type="match status" value="1"/>
</dbReference>
<feature type="region of interest" description="Disordered" evidence="8">
    <location>
        <begin position="1482"/>
        <end position="1501"/>
    </location>
</feature>
<feature type="transmembrane region" description="Helical" evidence="9">
    <location>
        <begin position="83"/>
        <end position="106"/>
    </location>
</feature>
<dbReference type="PROSITE" id="PS50893">
    <property type="entry name" value="ABC_TRANSPORTER_2"/>
    <property type="match status" value="2"/>
</dbReference>
<dbReference type="GO" id="GO:0140359">
    <property type="term" value="F:ABC-type transporter activity"/>
    <property type="evidence" value="ECO:0007669"/>
    <property type="project" value="InterPro"/>
</dbReference>